<dbReference type="AlphaFoldDB" id="A0A1R3IXM2"/>
<accession>A0A1R3IXM2</accession>
<protein>
    <submittedName>
        <fullName evidence="1">Protein FANTASTIC FOUR 3-like protein</fullName>
    </submittedName>
</protein>
<evidence type="ECO:0000313" key="1">
    <source>
        <dbReference type="EMBL" id="OMO87304.1"/>
    </source>
</evidence>
<dbReference type="OrthoDB" id="1916983at2759"/>
<sequence>MSLIDPQNTDIGGWSMLHYLANANTKNSTDNQVYVHPLVKHSSTKVGNETETEVGEIEMSLLSLETPVSNNVTKLRESLGGRKMIKNFPSPSTTSSNGFQSVSSINAVGYFLKLLECLLAKAFFRAERSEGRLRLSLIKREDNGVYEKQGEE</sequence>
<name>A0A1R3IXM2_9ROSI</name>
<dbReference type="EMBL" id="AWUE01017339">
    <property type="protein sequence ID" value="OMO87304.1"/>
    <property type="molecule type" value="Genomic_DNA"/>
</dbReference>
<comment type="caution">
    <text evidence="1">The sequence shown here is derived from an EMBL/GenBank/DDBJ whole genome shotgun (WGS) entry which is preliminary data.</text>
</comment>
<evidence type="ECO:0000313" key="2">
    <source>
        <dbReference type="Proteomes" id="UP000187203"/>
    </source>
</evidence>
<reference evidence="2" key="1">
    <citation type="submission" date="2013-09" db="EMBL/GenBank/DDBJ databases">
        <title>Corchorus olitorius genome sequencing.</title>
        <authorList>
            <person name="Alam M."/>
            <person name="Haque M.S."/>
            <person name="Islam M.S."/>
            <person name="Emdad E.M."/>
            <person name="Islam M.M."/>
            <person name="Ahmed B."/>
            <person name="Halim A."/>
            <person name="Hossen Q.M.M."/>
            <person name="Hossain M.Z."/>
            <person name="Ahmed R."/>
            <person name="Khan M.M."/>
            <person name="Islam R."/>
            <person name="Rashid M.M."/>
            <person name="Khan S.A."/>
            <person name="Rahman M.S."/>
            <person name="Alam M."/>
            <person name="Yahiya A.S."/>
            <person name="Khan M.S."/>
            <person name="Azam M.S."/>
            <person name="Haque T."/>
            <person name="Lashkar M.Z.H."/>
            <person name="Akhand A.I."/>
            <person name="Morshed G."/>
            <person name="Roy S."/>
            <person name="Uddin K.S."/>
            <person name="Rabeya T."/>
            <person name="Hossain A.S."/>
            <person name="Chowdhury A."/>
            <person name="Snigdha A.R."/>
            <person name="Mortoza M.S."/>
            <person name="Matin S.A."/>
            <person name="Hoque S.M.E."/>
            <person name="Islam M.K."/>
            <person name="Roy D.K."/>
            <person name="Haider R."/>
            <person name="Moosa M.M."/>
            <person name="Elias S.M."/>
            <person name="Hasan A.M."/>
            <person name="Jahan S."/>
            <person name="Shafiuddin M."/>
            <person name="Mahmood N."/>
            <person name="Shommy N.S."/>
        </authorList>
    </citation>
    <scope>NUCLEOTIDE SEQUENCE [LARGE SCALE GENOMIC DNA]</scope>
    <source>
        <strain evidence="2">cv. O-4</strain>
    </source>
</reference>
<keyword evidence="2" id="KW-1185">Reference proteome</keyword>
<gene>
    <name evidence="1" type="ORF">COLO4_20688</name>
</gene>
<proteinExistence type="predicted"/>
<dbReference type="Proteomes" id="UP000187203">
    <property type="component" value="Unassembled WGS sequence"/>
</dbReference>
<organism evidence="1 2">
    <name type="scientific">Corchorus olitorius</name>
    <dbReference type="NCBI Taxonomy" id="93759"/>
    <lineage>
        <taxon>Eukaryota</taxon>
        <taxon>Viridiplantae</taxon>
        <taxon>Streptophyta</taxon>
        <taxon>Embryophyta</taxon>
        <taxon>Tracheophyta</taxon>
        <taxon>Spermatophyta</taxon>
        <taxon>Magnoliopsida</taxon>
        <taxon>eudicotyledons</taxon>
        <taxon>Gunneridae</taxon>
        <taxon>Pentapetalae</taxon>
        <taxon>rosids</taxon>
        <taxon>malvids</taxon>
        <taxon>Malvales</taxon>
        <taxon>Malvaceae</taxon>
        <taxon>Grewioideae</taxon>
        <taxon>Apeibeae</taxon>
        <taxon>Corchorus</taxon>
    </lineage>
</organism>